<gene>
    <name evidence="3" type="ORF">Dsin_032356</name>
</gene>
<proteinExistence type="predicted"/>
<sequence length="283" mass="32219">MIHAKTLVHLSSSQVDSEKSTPEPPKKFETHTRRQPVKVLGENANVDILKLPSGAWNFDLVRDSFFEDEADVILSLPPCSFEFEDKLLWSHIGIREFESLCVLWWRIWHQRNMVIHNQTLLPDLEDNDWDDSFIQDYRYACEKQTNQVVKSKVVHSWQALPMGVFKINIDARLDSHEKVIEAMALLEAIRLAVNSGLLPATLEYDVLAVVHAVCKKEAPSSKVGVVVNDILCFLRQVNIISVNFVPRLVNSIAHSLAKLDLSHVSEFCWFEDCSLCVESLVIG</sequence>
<accession>A0AAD9ZP82</accession>
<comment type="caution">
    <text evidence="3">The sequence shown here is derived from an EMBL/GenBank/DDBJ whole genome shotgun (WGS) entry which is preliminary data.</text>
</comment>
<dbReference type="InterPro" id="IPR002156">
    <property type="entry name" value="RNaseH_domain"/>
</dbReference>
<reference evidence="3" key="1">
    <citation type="journal article" date="2023" name="Plant J.">
        <title>Genome sequences and population genomics provide insights into the demographic history, inbreeding, and mutation load of two 'living fossil' tree species of Dipteronia.</title>
        <authorList>
            <person name="Feng Y."/>
            <person name="Comes H.P."/>
            <person name="Chen J."/>
            <person name="Zhu S."/>
            <person name="Lu R."/>
            <person name="Zhang X."/>
            <person name="Li P."/>
            <person name="Qiu J."/>
            <person name="Olsen K.M."/>
            <person name="Qiu Y."/>
        </authorList>
    </citation>
    <scope>NUCLEOTIDE SEQUENCE</scope>
    <source>
        <strain evidence="3">NBL</strain>
    </source>
</reference>
<dbReference type="InterPro" id="IPR044730">
    <property type="entry name" value="RNase_H-like_dom_plant"/>
</dbReference>
<feature type="domain" description="RNase H type-1" evidence="2">
    <location>
        <begin position="177"/>
        <end position="258"/>
    </location>
</feature>
<dbReference type="PANTHER" id="PTHR47723:SF21">
    <property type="entry name" value="POLYNUCLEOTIDYL TRANSFERASE, RIBONUCLEASE H-LIKE SUPERFAMILY PROTEIN"/>
    <property type="match status" value="1"/>
</dbReference>
<dbReference type="Pfam" id="PF13456">
    <property type="entry name" value="RVT_3"/>
    <property type="match status" value="1"/>
</dbReference>
<evidence type="ECO:0000259" key="2">
    <source>
        <dbReference type="Pfam" id="PF13456"/>
    </source>
</evidence>
<evidence type="ECO:0000313" key="4">
    <source>
        <dbReference type="Proteomes" id="UP001281410"/>
    </source>
</evidence>
<name>A0AAD9ZP82_9ROSI</name>
<dbReference type="AlphaFoldDB" id="A0AAD9ZP82"/>
<dbReference type="GO" id="GO:0004523">
    <property type="term" value="F:RNA-DNA hybrid ribonuclease activity"/>
    <property type="evidence" value="ECO:0007669"/>
    <property type="project" value="InterPro"/>
</dbReference>
<dbReference type="EMBL" id="JANJYJ010000010">
    <property type="protein sequence ID" value="KAK3185070.1"/>
    <property type="molecule type" value="Genomic_DNA"/>
</dbReference>
<dbReference type="InterPro" id="IPR053151">
    <property type="entry name" value="RNase_H-like"/>
</dbReference>
<dbReference type="InterPro" id="IPR036397">
    <property type="entry name" value="RNaseH_sf"/>
</dbReference>
<organism evidence="3 4">
    <name type="scientific">Dipteronia sinensis</name>
    <dbReference type="NCBI Taxonomy" id="43782"/>
    <lineage>
        <taxon>Eukaryota</taxon>
        <taxon>Viridiplantae</taxon>
        <taxon>Streptophyta</taxon>
        <taxon>Embryophyta</taxon>
        <taxon>Tracheophyta</taxon>
        <taxon>Spermatophyta</taxon>
        <taxon>Magnoliopsida</taxon>
        <taxon>eudicotyledons</taxon>
        <taxon>Gunneridae</taxon>
        <taxon>Pentapetalae</taxon>
        <taxon>rosids</taxon>
        <taxon>malvids</taxon>
        <taxon>Sapindales</taxon>
        <taxon>Sapindaceae</taxon>
        <taxon>Hippocastanoideae</taxon>
        <taxon>Acereae</taxon>
        <taxon>Dipteronia</taxon>
    </lineage>
</organism>
<dbReference type="GO" id="GO:0003676">
    <property type="term" value="F:nucleic acid binding"/>
    <property type="evidence" value="ECO:0007669"/>
    <property type="project" value="InterPro"/>
</dbReference>
<feature type="region of interest" description="Disordered" evidence="1">
    <location>
        <begin position="10"/>
        <end position="33"/>
    </location>
</feature>
<evidence type="ECO:0000313" key="3">
    <source>
        <dbReference type="EMBL" id="KAK3185070.1"/>
    </source>
</evidence>
<dbReference type="PANTHER" id="PTHR47723">
    <property type="entry name" value="OS05G0353850 PROTEIN"/>
    <property type="match status" value="1"/>
</dbReference>
<feature type="compositionally biased region" description="Basic and acidic residues" evidence="1">
    <location>
        <begin position="16"/>
        <end position="32"/>
    </location>
</feature>
<protein>
    <recommendedName>
        <fullName evidence="2">RNase H type-1 domain-containing protein</fullName>
    </recommendedName>
</protein>
<evidence type="ECO:0000256" key="1">
    <source>
        <dbReference type="SAM" id="MobiDB-lite"/>
    </source>
</evidence>
<keyword evidence="4" id="KW-1185">Reference proteome</keyword>
<dbReference type="Gene3D" id="3.30.420.10">
    <property type="entry name" value="Ribonuclease H-like superfamily/Ribonuclease H"/>
    <property type="match status" value="1"/>
</dbReference>
<dbReference type="Proteomes" id="UP001281410">
    <property type="component" value="Unassembled WGS sequence"/>
</dbReference>
<dbReference type="CDD" id="cd06222">
    <property type="entry name" value="RNase_H_like"/>
    <property type="match status" value="1"/>
</dbReference>